<feature type="compositionally biased region" description="Low complexity" evidence="7">
    <location>
        <begin position="215"/>
        <end position="238"/>
    </location>
</feature>
<dbReference type="PIRSF" id="PIRSF000241">
    <property type="entry name" value="Urate_oxidase"/>
    <property type="match status" value="1"/>
</dbReference>
<keyword evidence="4 5" id="KW-0560">Oxidoreductase</keyword>
<keyword evidence="3 5" id="KW-0659">Purine metabolism</keyword>
<gene>
    <name evidence="8" type="ORF">GCM10010140_02120</name>
</gene>
<accession>A0ABQ2QEN2</accession>
<comment type="catalytic activity">
    <reaction evidence="5 6">
        <text>urate + O2 + H2O = 5-hydroxyisourate + H2O2</text>
        <dbReference type="Rhea" id="RHEA:21368"/>
        <dbReference type="ChEBI" id="CHEBI:15377"/>
        <dbReference type="ChEBI" id="CHEBI:15379"/>
        <dbReference type="ChEBI" id="CHEBI:16240"/>
        <dbReference type="ChEBI" id="CHEBI:17775"/>
        <dbReference type="ChEBI" id="CHEBI:18072"/>
        <dbReference type="EC" id="1.7.3.3"/>
    </reaction>
</comment>
<dbReference type="PRINTS" id="PR00093">
    <property type="entry name" value="URICASE"/>
</dbReference>
<dbReference type="Gene3D" id="3.10.270.10">
    <property type="entry name" value="Urate Oxidase"/>
    <property type="match status" value="1"/>
</dbReference>
<evidence type="ECO:0000256" key="2">
    <source>
        <dbReference type="ARBA" id="ARBA00009760"/>
    </source>
</evidence>
<dbReference type="Proteomes" id="UP000611554">
    <property type="component" value="Unassembled WGS sequence"/>
</dbReference>
<evidence type="ECO:0000313" key="9">
    <source>
        <dbReference type="Proteomes" id="UP000611554"/>
    </source>
</evidence>
<dbReference type="InterPro" id="IPR002042">
    <property type="entry name" value="Uricase"/>
</dbReference>
<evidence type="ECO:0000313" key="8">
    <source>
        <dbReference type="EMBL" id="GGP77677.1"/>
    </source>
</evidence>
<dbReference type="PANTHER" id="PTHR42874">
    <property type="entry name" value="URICASE"/>
    <property type="match status" value="1"/>
</dbReference>
<comment type="pathway">
    <text evidence="1 5">Purine metabolism; urate degradation; (S)-allantoin from urate: step 1/3.</text>
</comment>
<dbReference type="RefSeq" id="WP_189244530.1">
    <property type="nucleotide sequence ID" value="NZ_BMQJ01000001.1"/>
</dbReference>
<evidence type="ECO:0000256" key="6">
    <source>
        <dbReference type="RuleBase" id="RU004455"/>
    </source>
</evidence>
<dbReference type="Pfam" id="PF01014">
    <property type="entry name" value="Uricase"/>
    <property type="match status" value="2"/>
</dbReference>
<name>A0ABQ2QEN2_9ACTN</name>
<evidence type="ECO:0000256" key="1">
    <source>
        <dbReference type="ARBA" id="ARBA00004831"/>
    </source>
</evidence>
<comment type="similarity">
    <text evidence="2 5 6">Belongs to the uricase family.</text>
</comment>
<dbReference type="PANTHER" id="PTHR42874:SF1">
    <property type="entry name" value="URICASE"/>
    <property type="match status" value="1"/>
</dbReference>
<dbReference type="SUPFAM" id="SSF55620">
    <property type="entry name" value="Tetrahydrobiopterin biosynthesis enzymes-like"/>
    <property type="match status" value="3"/>
</dbReference>
<reference evidence="9" key="1">
    <citation type="journal article" date="2019" name="Int. J. Syst. Evol. Microbiol.">
        <title>The Global Catalogue of Microorganisms (GCM) 10K type strain sequencing project: providing services to taxonomists for standard genome sequencing and annotation.</title>
        <authorList>
            <consortium name="The Broad Institute Genomics Platform"/>
            <consortium name="The Broad Institute Genome Sequencing Center for Infectious Disease"/>
            <person name="Wu L."/>
            <person name="Ma J."/>
        </authorList>
    </citation>
    <scope>NUCLEOTIDE SEQUENCE [LARGE SCALE GENOMIC DNA]</scope>
    <source>
        <strain evidence="9">JCM 3115</strain>
    </source>
</reference>
<evidence type="ECO:0000256" key="7">
    <source>
        <dbReference type="SAM" id="MobiDB-lite"/>
    </source>
</evidence>
<protein>
    <recommendedName>
        <fullName evidence="5 6">Uricase</fullName>
        <ecNumber evidence="5 6">1.7.3.3</ecNumber>
    </recommendedName>
    <alternativeName>
        <fullName evidence="5">Urate oxidase</fullName>
    </alternativeName>
</protein>
<proteinExistence type="inferred from homology"/>
<dbReference type="NCBIfam" id="TIGR03383">
    <property type="entry name" value="urate_oxi"/>
    <property type="match status" value="1"/>
</dbReference>
<evidence type="ECO:0000256" key="3">
    <source>
        <dbReference type="ARBA" id="ARBA00022631"/>
    </source>
</evidence>
<comment type="caution">
    <text evidence="8">The sequence shown here is derived from an EMBL/GenBank/DDBJ whole genome shotgun (WGS) entry which is preliminary data.</text>
</comment>
<dbReference type="EMBL" id="BMQJ01000001">
    <property type="protein sequence ID" value="GGP77677.1"/>
    <property type="molecule type" value="Genomic_DNA"/>
</dbReference>
<sequence>MAVVLGPNRYGKAEIRLVRVVRDGVVHHIKDLNVRTSLSGAMDDAHLTGDNSAVLPTDTQKNVVYAFARKHGVDQIEDFALLLARHHVDAHPSIHHARVEIEEYFWDRVPPPDGGDERHSFVRSGREVRTCVVHHDRDGTSTVVSGLRDLVVLNSTGSEFHGFIQDEYTTLPPTRDRVLATEVSARWRHLPDGFRPATEPPEPPERPESSGASRASGAHEPSGASGPSAPPGASRPSAQPGPPVPPRPYGFGESYEEVRNRLLEAFAGTYSLSLQQTLYAMGGLVLRTCPGICEVRLAMPNRHHFAVDLTPFGLDNPGEVFHAADRPYGLIEGTVLDDAAPDARFAWE</sequence>
<evidence type="ECO:0000256" key="5">
    <source>
        <dbReference type="PIRNR" id="PIRNR000241"/>
    </source>
</evidence>
<comment type="function">
    <text evidence="5 6">Catalyzes the oxidation of uric acid to 5-hydroxyisourate, which is further processed to form (S)-allantoin.</text>
</comment>
<keyword evidence="9" id="KW-1185">Reference proteome</keyword>
<feature type="compositionally biased region" description="Pro residues" evidence="7">
    <location>
        <begin position="239"/>
        <end position="248"/>
    </location>
</feature>
<organism evidence="8 9">
    <name type="scientific">Streptosporangium pseudovulgare</name>
    <dbReference type="NCBI Taxonomy" id="35765"/>
    <lineage>
        <taxon>Bacteria</taxon>
        <taxon>Bacillati</taxon>
        <taxon>Actinomycetota</taxon>
        <taxon>Actinomycetes</taxon>
        <taxon>Streptosporangiales</taxon>
        <taxon>Streptosporangiaceae</taxon>
        <taxon>Streptosporangium</taxon>
    </lineage>
</organism>
<evidence type="ECO:0000256" key="4">
    <source>
        <dbReference type="ARBA" id="ARBA00023002"/>
    </source>
</evidence>
<dbReference type="EC" id="1.7.3.3" evidence="5 6"/>
<feature type="region of interest" description="Disordered" evidence="7">
    <location>
        <begin position="189"/>
        <end position="252"/>
    </location>
</feature>